<feature type="region of interest" description="Disordered" evidence="3">
    <location>
        <begin position="101"/>
        <end position="121"/>
    </location>
</feature>
<evidence type="ECO:0000256" key="1">
    <source>
        <dbReference type="ARBA" id="ARBA00022729"/>
    </source>
</evidence>
<evidence type="ECO:0000313" key="5">
    <source>
        <dbReference type="EMBL" id="RON49927.1"/>
    </source>
</evidence>
<gene>
    <name evidence="5" type="ORF">BK666_05825</name>
</gene>
<dbReference type="NCBIfam" id="NF008423">
    <property type="entry name" value="PRK11251.1"/>
    <property type="match status" value="1"/>
</dbReference>
<reference evidence="5 6" key="1">
    <citation type="submission" date="2016-10" db="EMBL/GenBank/DDBJ databases">
        <title>Comparative genome analysis of multiple Pseudomonas spp. focuses on biocontrol and plant growth promoting traits.</title>
        <authorList>
            <person name="Tao X.-Y."/>
            <person name="Taylor C.G."/>
        </authorList>
    </citation>
    <scope>NUCLEOTIDE SEQUENCE [LARGE SCALE GENOMIC DNA]</scope>
    <source>
        <strain evidence="5 6">37A10</strain>
    </source>
</reference>
<dbReference type="AlphaFoldDB" id="A0A423KCG1"/>
<keyword evidence="1" id="KW-0732">Signal</keyword>
<accession>A0A423KCG1</accession>
<dbReference type="OrthoDB" id="7003922at2"/>
<dbReference type="EMBL" id="MOBQ01000007">
    <property type="protein sequence ID" value="RON49927.1"/>
    <property type="molecule type" value="Genomic_DNA"/>
</dbReference>
<dbReference type="InterPro" id="IPR007450">
    <property type="entry name" value="BamE_dom"/>
</dbReference>
<dbReference type="GO" id="GO:0019867">
    <property type="term" value="C:outer membrane"/>
    <property type="evidence" value="ECO:0007669"/>
    <property type="project" value="InterPro"/>
</dbReference>
<evidence type="ECO:0000313" key="6">
    <source>
        <dbReference type="Proteomes" id="UP000285349"/>
    </source>
</evidence>
<dbReference type="RefSeq" id="WP_123508760.1">
    <property type="nucleotide sequence ID" value="NZ_MOBQ01000007.1"/>
</dbReference>
<evidence type="ECO:0000256" key="2">
    <source>
        <dbReference type="ARBA" id="ARBA00023136"/>
    </source>
</evidence>
<keyword evidence="2" id="KW-0472">Membrane</keyword>
<dbReference type="Gene3D" id="3.30.1450.10">
    <property type="match status" value="1"/>
</dbReference>
<keyword evidence="5" id="KW-0261">Viral envelope protein</keyword>
<comment type="caution">
    <text evidence="5">The sequence shown here is derived from an EMBL/GenBank/DDBJ whole genome shotgun (WGS) entry which is preliminary data.</text>
</comment>
<dbReference type="Proteomes" id="UP000285349">
    <property type="component" value="Unassembled WGS sequence"/>
</dbReference>
<dbReference type="InterPro" id="IPR037873">
    <property type="entry name" value="BamE-like"/>
</dbReference>
<organism evidence="5 6">
    <name type="scientific">Pseudomonas frederiksbergensis</name>
    <dbReference type="NCBI Taxonomy" id="104087"/>
    <lineage>
        <taxon>Bacteria</taxon>
        <taxon>Pseudomonadati</taxon>
        <taxon>Pseudomonadota</taxon>
        <taxon>Gammaproteobacteria</taxon>
        <taxon>Pseudomonadales</taxon>
        <taxon>Pseudomonadaceae</taxon>
        <taxon>Pseudomonas</taxon>
    </lineage>
</organism>
<dbReference type="Pfam" id="PF04355">
    <property type="entry name" value="BamE"/>
    <property type="match status" value="1"/>
</dbReference>
<protein>
    <submittedName>
        <fullName evidence="5">Cell envelope protein SmpA</fullName>
    </submittedName>
</protein>
<keyword evidence="5" id="KW-0946">Virion</keyword>
<proteinExistence type="predicted"/>
<evidence type="ECO:0000259" key="4">
    <source>
        <dbReference type="Pfam" id="PF04355"/>
    </source>
</evidence>
<sequence length="121" mass="12893">MNKPLFALLVVLAASSGCSSDSHVYRNQPLVAKVENGMSKDQVEQIGGKPLTVTDRTVEPGSCFDYKLTQAGHQQPYNVSFDGTGKVDHTSFISCAEWSNVQRKAREPSHSSGGMGGGGGY</sequence>
<dbReference type="PROSITE" id="PS51257">
    <property type="entry name" value="PROKAR_LIPOPROTEIN"/>
    <property type="match status" value="1"/>
</dbReference>
<feature type="domain" description="Outer membrane protein assembly factor BamE" evidence="4">
    <location>
        <begin position="25"/>
        <end position="89"/>
    </location>
</feature>
<name>A0A423KCG1_9PSED</name>
<evidence type="ECO:0000256" key="3">
    <source>
        <dbReference type="SAM" id="MobiDB-lite"/>
    </source>
</evidence>